<protein>
    <submittedName>
        <fullName evidence="2">Enoyl-CoA hydratase</fullName>
    </submittedName>
</protein>
<comment type="caution">
    <text evidence="2">The sequence shown here is derived from an EMBL/GenBank/DDBJ whole genome shotgun (WGS) entry which is preliminary data.</text>
</comment>
<sequence length="163" mass="18364">MKIKFINFINELGTIMYVGGILSHIVIGATLGHESPITAYHVGIYKELSAYILILPGLGLKVLADLYLYRQFDYKPNWLRIKLLLLSFLAVNAFVFLVPMMPEMVELAKASLNKGTLDPEYFEKAKIEQLIGISNAIPLFLELVLGSFKPKLFGERPKPTFTD</sequence>
<dbReference type="EMBL" id="LLEI02000043">
    <property type="protein sequence ID" value="OAJ93333.1"/>
    <property type="molecule type" value="Genomic_DNA"/>
</dbReference>
<name>A0A177XXM3_9VIBR</name>
<feature type="transmembrane region" description="Helical" evidence="1">
    <location>
        <begin position="51"/>
        <end position="69"/>
    </location>
</feature>
<dbReference type="AlphaFoldDB" id="A0A177XXM3"/>
<dbReference type="RefSeq" id="WP_054961824.1">
    <property type="nucleotide sequence ID" value="NZ_LLEI02000043.1"/>
</dbReference>
<dbReference type="Proteomes" id="UP000078406">
    <property type="component" value="Unassembled WGS sequence"/>
</dbReference>
<reference evidence="2 3" key="1">
    <citation type="journal article" date="2016" name="Syst. Appl. Microbiol.">
        <title>Vibrio bivalvicida sp. nov., a novel larval pathogen for bivalve molluscs reared in a hatchery.</title>
        <authorList>
            <person name="Dubert J."/>
            <person name="Romalde J.L."/>
            <person name="Prado S."/>
            <person name="Barja J.L."/>
        </authorList>
    </citation>
    <scope>NUCLEOTIDE SEQUENCE [LARGE SCALE GENOMIC DNA]</scope>
    <source>
        <strain evidence="2 3">605</strain>
    </source>
</reference>
<keyword evidence="1" id="KW-1133">Transmembrane helix</keyword>
<keyword evidence="1" id="KW-0812">Transmembrane</keyword>
<organism evidence="2 3">
    <name type="scientific">Vibrio bivalvicida</name>
    <dbReference type="NCBI Taxonomy" id="1276888"/>
    <lineage>
        <taxon>Bacteria</taxon>
        <taxon>Pseudomonadati</taxon>
        <taxon>Pseudomonadota</taxon>
        <taxon>Gammaproteobacteria</taxon>
        <taxon>Vibrionales</taxon>
        <taxon>Vibrionaceae</taxon>
        <taxon>Vibrio</taxon>
        <taxon>Vibrio oreintalis group</taxon>
    </lineage>
</organism>
<evidence type="ECO:0000256" key="1">
    <source>
        <dbReference type="SAM" id="Phobius"/>
    </source>
</evidence>
<feature type="transmembrane region" description="Helical" evidence="1">
    <location>
        <begin position="81"/>
        <end position="101"/>
    </location>
</feature>
<proteinExistence type="predicted"/>
<feature type="transmembrane region" description="Helical" evidence="1">
    <location>
        <begin position="12"/>
        <end position="31"/>
    </location>
</feature>
<gene>
    <name evidence="2" type="ORF">APB76_15340</name>
</gene>
<evidence type="ECO:0000313" key="2">
    <source>
        <dbReference type="EMBL" id="OAJ93333.1"/>
    </source>
</evidence>
<accession>A0A177XXM3</accession>
<keyword evidence="1" id="KW-0472">Membrane</keyword>
<evidence type="ECO:0000313" key="3">
    <source>
        <dbReference type="Proteomes" id="UP000078406"/>
    </source>
</evidence>